<evidence type="ECO:0000313" key="4">
    <source>
        <dbReference type="Proteomes" id="UP000220669"/>
    </source>
</evidence>
<reference evidence="3 5" key="1">
    <citation type="submission" date="2015-06" db="EMBL/GenBank/DDBJ databases">
        <title>The Genome Sequence of Enterococcus durans 4EA1.</title>
        <authorList>
            <consortium name="The Broad Institute Genomics Platform"/>
            <consortium name="The Broad Institute Genome Sequencing Center for Infectious Disease"/>
            <person name="Earl A.M."/>
            <person name="Van Tyne D."/>
            <person name="Lebreton F."/>
            <person name="Saavedra J.T."/>
            <person name="Gilmore M.S."/>
            <person name="Manson Mcguire A."/>
            <person name="Clock S."/>
            <person name="Crupain M."/>
            <person name="Rangan U."/>
            <person name="Young S."/>
            <person name="Abouelleil A."/>
            <person name="Cao P."/>
            <person name="Chapman S.B."/>
            <person name="Griggs A."/>
            <person name="Priest M."/>
            <person name="Shea T."/>
            <person name="Wortman J."/>
            <person name="Nusbaum C."/>
            <person name="Birren B."/>
        </authorList>
    </citation>
    <scope>NUCLEOTIDE SEQUENCE [LARGE SCALE GENOMIC DNA]</scope>
    <source>
        <strain evidence="3 5">4EA1</strain>
    </source>
</reference>
<evidence type="ECO:0000256" key="1">
    <source>
        <dbReference type="SAM" id="Phobius"/>
    </source>
</evidence>
<evidence type="ECO:0000313" key="2">
    <source>
        <dbReference type="EMBL" id="PEH45455.1"/>
    </source>
</evidence>
<protein>
    <submittedName>
        <fullName evidence="3">Uncharacterized protein</fullName>
    </submittedName>
</protein>
<name>A0A367CFQ9_9ENTE</name>
<dbReference type="EMBL" id="PDEB01000004">
    <property type="protein sequence ID" value="PEH45455.1"/>
    <property type="molecule type" value="Genomic_DNA"/>
</dbReference>
<feature type="transmembrane region" description="Helical" evidence="1">
    <location>
        <begin position="39"/>
        <end position="58"/>
    </location>
</feature>
<sequence length="92" mass="11063">MKKIKFSKTFSFILLFTLFLIFLSYYVNRSTEETLENISYTYILGLYFFGLGTCLPKLNKLFARILLVIGSCFYMYLFLYYMFGFHNPYWGN</sequence>
<dbReference type="KEGG" id="edu:LIU_11535"/>
<comment type="caution">
    <text evidence="3">The sequence shown here is derived from an EMBL/GenBank/DDBJ whole genome shotgun (WGS) entry which is preliminary data.</text>
</comment>
<feature type="transmembrane region" description="Helical" evidence="1">
    <location>
        <begin position="65"/>
        <end position="83"/>
    </location>
</feature>
<proteinExistence type="predicted"/>
<dbReference type="Proteomes" id="UP000252797">
    <property type="component" value="Unassembled WGS sequence"/>
</dbReference>
<dbReference type="AlphaFoldDB" id="A0A367CFQ9"/>
<keyword evidence="1" id="KW-0472">Membrane</keyword>
<dbReference type="RefSeq" id="WP_005878293.1">
    <property type="nucleotide sequence ID" value="NZ_CAKMBM010000001.1"/>
</dbReference>
<organism evidence="3 5">
    <name type="scientific">Enterococcus durans</name>
    <dbReference type="NCBI Taxonomy" id="53345"/>
    <lineage>
        <taxon>Bacteria</taxon>
        <taxon>Bacillati</taxon>
        <taxon>Bacillota</taxon>
        <taxon>Bacilli</taxon>
        <taxon>Lactobacillales</taxon>
        <taxon>Enterococcaceae</taxon>
        <taxon>Enterococcus</taxon>
    </lineage>
</organism>
<reference evidence="2 4" key="2">
    <citation type="submission" date="2017-09" db="EMBL/GenBank/DDBJ databases">
        <title>FDA dAtabase for Regulatory Grade micrObial Sequences (FDA-ARGOS): Supporting development and validation of Infectious Disease Dx tests.</title>
        <authorList>
            <person name="Minogue T."/>
            <person name="Wolcott M."/>
            <person name="Wasieloski L."/>
            <person name="Aguilar W."/>
            <person name="Moore D."/>
            <person name="Tallon L.J."/>
            <person name="Sadzewicz L."/>
            <person name="Ott S."/>
            <person name="Zhao X."/>
            <person name="Nagaraj S."/>
            <person name="Vavikolanu K."/>
            <person name="Aluvathingal J."/>
            <person name="Nadendla S."/>
            <person name="Sichtig H."/>
        </authorList>
    </citation>
    <scope>NUCLEOTIDE SEQUENCE [LARGE SCALE GENOMIC DNA]</scope>
    <source>
        <strain evidence="2 4">FDAARGOS_396</strain>
    </source>
</reference>
<keyword evidence="1" id="KW-1133">Transmembrane helix</keyword>
<accession>A0A367CFQ9</accession>
<evidence type="ECO:0000313" key="3">
    <source>
        <dbReference type="EMBL" id="RCA11457.1"/>
    </source>
</evidence>
<keyword evidence="1" id="KW-0812">Transmembrane</keyword>
<gene>
    <name evidence="2" type="ORF">CRM96_10765</name>
    <name evidence="3" type="ORF">EA71_02216</name>
</gene>
<dbReference type="Proteomes" id="UP000220669">
    <property type="component" value="Unassembled WGS sequence"/>
</dbReference>
<evidence type="ECO:0000313" key="5">
    <source>
        <dbReference type="Proteomes" id="UP000252797"/>
    </source>
</evidence>
<dbReference type="EMBL" id="LEPB01000004">
    <property type="protein sequence ID" value="RCA11457.1"/>
    <property type="molecule type" value="Genomic_DNA"/>
</dbReference>